<reference evidence="11" key="1">
    <citation type="submission" date="2025-08" db="UniProtKB">
        <authorList>
            <consortium name="RefSeq"/>
        </authorList>
    </citation>
    <scope>IDENTIFICATION</scope>
    <source>
        <strain evidence="11">15085-1641.00</strain>
        <tissue evidence="11">Whole body</tissue>
    </source>
</reference>
<dbReference type="KEGG" id="dhe:111594372"/>
<dbReference type="PRINTS" id="PR00377">
    <property type="entry name" value="IMPHPHTASES"/>
</dbReference>
<keyword evidence="7 8" id="KW-0460">Magnesium</keyword>
<dbReference type="CDD" id="cd01639">
    <property type="entry name" value="IMPase"/>
    <property type="match status" value="1"/>
</dbReference>
<dbReference type="UniPathway" id="UPA00823">
    <property type="reaction ID" value="UER00788"/>
</dbReference>
<dbReference type="EC" id="3.1.3.25" evidence="9"/>
<evidence type="ECO:0000313" key="10">
    <source>
        <dbReference type="Proteomes" id="UP000504633"/>
    </source>
</evidence>
<dbReference type="PANTHER" id="PTHR20854">
    <property type="entry name" value="INOSITOL MONOPHOSPHATASE"/>
    <property type="match status" value="1"/>
</dbReference>
<protein>
    <recommendedName>
        <fullName evidence="9">Inositol-1-monophosphatase</fullName>
        <ecNumber evidence="9">3.1.3.25</ecNumber>
    </recommendedName>
</protein>
<evidence type="ECO:0000256" key="7">
    <source>
        <dbReference type="ARBA" id="ARBA00022842"/>
    </source>
</evidence>
<dbReference type="GO" id="GO:0007165">
    <property type="term" value="P:signal transduction"/>
    <property type="evidence" value="ECO:0007669"/>
    <property type="project" value="TreeGrafter"/>
</dbReference>
<dbReference type="PROSITE" id="PS00630">
    <property type="entry name" value="IMP_2"/>
    <property type="match status" value="1"/>
</dbReference>
<comment type="catalytic activity">
    <reaction evidence="1 9">
        <text>a myo-inositol phosphate + H2O = myo-inositol + phosphate</text>
        <dbReference type="Rhea" id="RHEA:24056"/>
        <dbReference type="ChEBI" id="CHEBI:15377"/>
        <dbReference type="ChEBI" id="CHEBI:17268"/>
        <dbReference type="ChEBI" id="CHEBI:43474"/>
        <dbReference type="ChEBI" id="CHEBI:84139"/>
        <dbReference type="EC" id="3.1.3.25"/>
    </reaction>
</comment>
<dbReference type="OrthoDB" id="10254945at2759"/>
<evidence type="ECO:0000256" key="8">
    <source>
        <dbReference type="PIRSR" id="PIRSR600760-2"/>
    </source>
</evidence>
<dbReference type="InterPro" id="IPR020550">
    <property type="entry name" value="Inositol_monophosphatase_CS"/>
</dbReference>
<dbReference type="InterPro" id="IPR020552">
    <property type="entry name" value="Inositol_monoPase_Li-sen"/>
</dbReference>
<dbReference type="Pfam" id="PF00459">
    <property type="entry name" value="Inositol_P"/>
    <property type="match status" value="1"/>
</dbReference>
<keyword evidence="10" id="KW-1185">Reference proteome</keyword>
<evidence type="ECO:0000256" key="3">
    <source>
        <dbReference type="ARBA" id="ARBA00005152"/>
    </source>
</evidence>
<dbReference type="GO" id="GO:0046854">
    <property type="term" value="P:phosphatidylinositol phosphate biosynthetic process"/>
    <property type="evidence" value="ECO:0007669"/>
    <property type="project" value="InterPro"/>
</dbReference>
<dbReference type="InterPro" id="IPR000760">
    <property type="entry name" value="Inositol_monophosphatase-like"/>
</dbReference>
<dbReference type="GeneID" id="111594372"/>
<comment type="pathway">
    <text evidence="3 9">Polyol metabolism; myo-inositol biosynthesis; myo-inositol from D-glucose 6-phosphate: step 2/2.</text>
</comment>
<dbReference type="Gene3D" id="3.40.190.80">
    <property type="match status" value="1"/>
</dbReference>
<proteinExistence type="inferred from homology"/>
<comment type="similarity">
    <text evidence="4 9">Belongs to the inositol monophosphatase superfamily.</text>
</comment>
<keyword evidence="5 8" id="KW-0479">Metal-binding</keyword>
<accession>A0A6J1L9Q0</accession>
<sequence length="304" mass="33872">MLRFSWRQLLRLESASIKRYSTANCVVDVDECAKQSCELVDQAAELLMEANKKIRVFEAKTSNQDLVTATDRQIENLLVKGLRREFPDHVYIGEEGTSGASTGRKLTNEPTWIIDPIDGTMNFVHGFHYSCISLGFWLNKQPELAICSCPVLQLKLTARRNCGCYLNGRRIRTSGQTELSRALIMHELHALNMTDDHKDKLWAITVDLYRTAQAIRSTGSGVMDQVLVAMGAADGYVEFLPHCWDIAAGTLLVREAGGVVMDPAGGEVDIMSRRVLAAATPQLGCRMVQVLAANQIYHKRDDEL</sequence>
<dbReference type="AlphaFoldDB" id="A0A6J1L9Q0"/>
<keyword evidence="6 9" id="KW-0378">Hydrolase</keyword>
<dbReference type="FunFam" id="3.30.540.10:FF:000004">
    <property type="entry name" value="Inositol-1-monophosphatase"/>
    <property type="match status" value="1"/>
</dbReference>
<dbReference type="PROSITE" id="PS00629">
    <property type="entry name" value="IMP_1"/>
    <property type="match status" value="1"/>
</dbReference>
<feature type="binding site" evidence="8">
    <location>
        <position position="117"/>
    </location>
    <ligand>
        <name>Mg(2+)</name>
        <dbReference type="ChEBI" id="CHEBI:18420"/>
        <label>1</label>
        <note>catalytic</note>
    </ligand>
</feature>
<name>A0A6J1L9Q0_DROHY</name>
<organism evidence="10 11">
    <name type="scientific">Drosophila hydei</name>
    <name type="common">Fruit fly</name>
    <dbReference type="NCBI Taxonomy" id="7224"/>
    <lineage>
        <taxon>Eukaryota</taxon>
        <taxon>Metazoa</taxon>
        <taxon>Ecdysozoa</taxon>
        <taxon>Arthropoda</taxon>
        <taxon>Hexapoda</taxon>
        <taxon>Insecta</taxon>
        <taxon>Pterygota</taxon>
        <taxon>Neoptera</taxon>
        <taxon>Endopterygota</taxon>
        <taxon>Diptera</taxon>
        <taxon>Brachycera</taxon>
        <taxon>Muscomorpha</taxon>
        <taxon>Ephydroidea</taxon>
        <taxon>Drosophilidae</taxon>
        <taxon>Drosophila</taxon>
    </lineage>
</organism>
<dbReference type="GO" id="GO:0006021">
    <property type="term" value="P:inositol biosynthetic process"/>
    <property type="evidence" value="ECO:0007669"/>
    <property type="project" value="UniProtKB-UniPathway"/>
</dbReference>
<dbReference type="OMA" id="GEAPVWI"/>
<evidence type="ECO:0000256" key="6">
    <source>
        <dbReference type="ARBA" id="ARBA00022801"/>
    </source>
</evidence>
<dbReference type="InterPro" id="IPR033942">
    <property type="entry name" value="IMPase"/>
</dbReference>
<evidence type="ECO:0000256" key="2">
    <source>
        <dbReference type="ARBA" id="ARBA00001946"/>
    </source>
</evidence>
<dbReference type="PANTHER" id="PTHR20854:SF4">
    <property type="entry name" value="INOSITOL-1-MONOPHOSPHATASE-RELATED"/>
    <property type="match status" value="1"/>
</dbReference>
<gene>
    <name evidence="11" type="primary">LOC111594372</name>
</gene>
<evidence type="ECO:0000256" key="1">
    <source>
        <dbReference type="ARBA" id="ARBA00001033"/>
    </source>
</evidence>
<dbReference type="GO" id="GO:0008934">
    <property type="term" value="F:inositol monophosphate 1-phosphatase activity"/>
    <property type="evidence" value="ECO:0007669"/>
    <property type="project" value="InterPro"/>
</dbReference>
<dbReference type="InterPro" id="IPR020583">
    <property type="entry name" value="Inositol_monoP_metal-BS"/>
</dbReference>
<dbReference type="Proteomes" id="UP000504633">
    <property type="component" value="Unplaced"/>
</dbReference>
<evidence type="ECO:0000256" key="5">
    <source>
        <dbReference type="ARBA" id="ARBA00022723"/>
    </source>
</evidence>
<dbReference type="SUPFAM" id="SSF56655">
    <property type="entry name" value="Carbohydrate phosphatase"/>
    <property type="match status" value="1"/>
</dbReference>
<feature type="binding site" evidence="8">
    <location>
        <position position="94"/>
    </location>
    <ligand>
        <name>Mg(2+)</name>
        <dbReference type="ChEBI" id="CHEBI:18420"/>
        <label>1</label>
        <note>catalytic</note>
    </ligand>
</feature>
<dbReference type="RefSeq" id="XP_023163405.2">
    <property type="nucleotide sequence ID" value="XM_023307637.2"/>
</dbReference>
<comment type="cofactor">
    <cofactor evidence="2 8 9">
        <name>Mg(2+)</name>
        <dbReference type="ChEBI" id="CHEBI:18420"/>
    </cofactor>
</comment>
<evidence type="ECO:0000256" key="4">
    <source>
        <dbReference type="ARBA" id="ARBA00009759"/>
    </source>
</evidence>
<dbReference type="Gene3D" id="3.30.540.10">
    <property type="entry name" value="Fructose-1,6-Bisphosphatase, subunit A, domain 1"/>
    <property type="match status" value="1"/>
</dbReference>
<feature type="binding site" evidence="8">
    <location>
        <position position="115"/>
    </location>
    <ligand>
        <name>Mg(2+)</name>
        <dbReference type="ChEBI" id="CHEBI:18420"/>
        <label>1</label>
        <note>catalytic</note>
    </ligand>
</feature>
<feature type="binding site" evidence="8">
    <location>
        <position position="245"/>
    </location>
    <ligand>
        <name>Mg(2+)</name>
        <dbReference type="ChEBI" id="CHEBI:18420"/>
        <label>1</label>
        <note>catalytic</note>
    </ligand>
</feature>
<evidence type="ECO:0000313" key="11">
    <source>
        <dbReference type="RefSeq" id="XP_023163405.2"/>
    </source>
</evidence>
<dbReference type="GO" id="GO:0046872">
    <property type="term" value="F:metal ion binding"/>
    <property type="evidence" value="ECO:0007669"/>
    <property type="project" value="UniProtKB-KW"/>
</dbReference>
<evidence type="ECO:0000256" key="9">
    <source>
        <dbReference type="RuleBase" id="RU364068"/>
    </source>
</evidence>
<dbReference type="PRINTS" id="PR00378">
    <property type="entry name" value="LIIMPHPHTASE"/>
</dbReference>
<feature type="binding site" evidence="8">
    <location>
        <position position="118"/>
    </location>
    <ligand>
        <name>Mg(2+)</name>
        <dbReference type="ChEBI" id="CHEBI:18420"/>
        <label>1</label>
        <note>catalytic</note>
    </ligand>
</feature>